<dbReference type="AlphaFoldDB" id="A0A7X1N9L7"/>
<dbReference type="RefSeq" id="WP_152758697.1">
    <property type="nucleotide sequence ID" value="NZ_WHNP01000010.1"/>
</dbReference>
<dbReference type="Proteomes" id="UP000484381">
    <property type="component" value="Unassembled WGS sequence"/>
</dbReference>
<sequence length="222" mass="25130">MKERLILFSGPMVRALLDGRKTQTRRIVKPTGAHHIFQFRGTEEARGADEPTGEWAWCRAERVVSEHIRCPHGKPGDRLWVRETWAQPTTLDPGPTVYRADYPACVPAGFENVPAAEAITWKPSIHMPRALSRLTLEVTGVRVERLQDISRADAVAEGLIKLPATGRYVVNRGDQYFGGASHDSREVYADLWDRLNAARGFGWEKNPWVWVVEFKLVTLESE</sequence>
<name>A0A7X1N9L7_9BURK</name>
<keyword evidence="2" id="KW-1185">Reference proteome</keyword>
<gene>
    <name evidence="1" type="ORF">GCT13_13445</name>
</gene>
<evidence type="ECO:0000313" key="2">
    <source>
        <dbReference type="Proteomes" id="UP000484381"/>
    </source>
</evidence>
<dbReference type="EMBL" id="WHNP01000010">
    <property type="protein sequence ID" value="MPW17915.1"/>
    <property type="molecule type" value="Genomic_DNA"/>
</dbReference>
<protein>
    <recommendedName>
        <fullName evidence="3">ASCH domain-containing protein</fullName>
    </recommendedName>
</protein>
<evidence type="ECO:0000313" key="1">
    <source>
        <dbReference type="EMBL" id="MPW17915.1"/>
    </source>
</evidence>
<organism evidence="1 2">
    <name type="scientific">Paraburkholderia franconis</name>
    <dbReference type="NCBI Taxonomy" id="2654983"/>
    <lineage>
        <taxon>Bacteria</taxon>
        <taxon>Pseudomonadati</taxon>
        <taxon>Pseudomonadota</taxon>
        <taxon>Betaproteobacteria</taxon>
        <taxon>Burkholderiales</taxon>
        <taxon>Burkholderiaceae</taxon>
        <taxon>Paraburkholderia</taxon>
    </lineage>
</organism>
<accession>A0A7X1N9L7</accession>
<evidence type="ECO:0008006" key="3">
    <source>
        <dbReference type="Google" id="ProtNLM"/>
    </source>
</evidence>
<comment type="caution">
    <text evidence="1">The sequence shown here is derived from an EMBL/GenBank/DDBJ whole genome shotgun (WGS) entry which is preliminary data.</text>
</comment>
<proteinExistence type="predicted"/>
<reference evidence="1 2" key="1">
    <citation type="submission" date="2019-10" db="EMBL/GenBank/DDBJ databases">
        <title>Paraburkholderia sp. isolated from nodules of Mimosa pudica from Brazilian Atlantic Forest soils.</title>
        <authorList>
            <person name="Paulitsch F."/>
            <person name="Hungria M."/>
            <person name="Dall'Agnol R."/>
        </authorList>
    </citation>
    <scope>NUCLEOTIDE SEQUENCE [LARGE SCALE GENOMIC DNA]</scope>
    <source>
        <strain evidence="1 2">CNPSo 3157</strain>
    </source>
</reference>